<dbReference type="AlphaFoldDB" id="A0A6N9V476"/>
<name>A0A6N9V476_STRMI</name>
<evidence type="ECO:0000256" key="1">
    <source>
        <dbReference type="PROSITE-ProRule" id="PRU00703"/>
    </source>
</evidence>
<dbReference type="SUPFAM" id="SSF54631">
    <property type="entry name" value="CBS-domain pair"/>
    <property type="match status" value="1"/>
</dbReference>
<dbReference type="PANTHER" id="PTHR43099">
    <property type="entry name" value="UPF0053 PROTEIN YRKA"/>
    <property type="match status" value="1"/>
</dbReference>
<dbReference type="PROSITE" id="PS51371">
    <property type="entry name" value="CBS"/>
    <property type="match status" value="1"/>
</dbReference>
<proteinExistence type="predicted"/>
<accession>A0A6N9V476</accession>
<dbReference type="Gene3D" id="3.90.1280.20">
    <property type="match status" value="1"/>
</dbReference>
<evidence type="ECO:0000259" key="2">
    <source>
        <dbReference type="PROSITE" id="PS51371"/>
    </source>
</evidence>
<feature type="non-terminal residue" evidence="3">
    <location>
        <position position="1"/>
    </location>
</feature>
<dbReference type="RefSeq" id="WP_164357129.1">
    <property type="nucleotide sequence ID" value="NZ_JAAGME010000478.1"/>
</dbReference>
<dbReference type="Pfam" id="PF00571">
    <property type="entry name" value="CBS"/>
    <property type="match status" value="1"/>
</dbReference>
<dbReference type="InterPro" id="IPR000644">
    <property type="entry name" value="CBS_dom"/>
</dbReference>
<dbReference type="EMBL" id="JAAGME010000478">
    <property type="protein sequence ID" value="NEB67714.1"/>
    <property type="molecule type" value="Genomic_DNA"/>
</dbReference>
<organism evidence="3 4">
    <name type="scientific">Streptomyces microflavus</name>
    <name type="common">Streptomyces lipmanii</name>
    <dbReference type="NCBI Taxonomy" id="1919"/>
    <lineage>
        <taxon>Bacteria</taxon>
        <taxon>Bacillati</taxon>
        <taxon>Actinomycetota</taxon>
        <taxon>Actinomycetes</taxon>
        <taxon>Kitasatosporales</taxon>
        <taxon>Streptomycetaceae</taxon>
        <taxon>Streptomyces</taxon>
    </lineage>
</organism>
<comment type="caution">
    <text evidence="3">The sequence shown here is derived from an EMBL/GenBank/DDBJ whole genome shotgun (WGS) entry which is preliminary data.</text>
</comment>
<dbReference type="InterPro" id="IPR051676">
    <property type="entry name" value="UPF0053_domain"/>
</dbReference>
<keyword evidence="1" id="KW-0129">CBS domain</keyword>
<feature type="domain" description="CBS" evidence="2">
    <location>
        <begin position="14"/>
        <end position="68"/>
    </location>
</feature>
<gene>
    <name evidence="3" type="ORF">G3I39_11750</name>
</gene>
<evidence type="ECO:0000313" key="4">
    <source>
        <dbReference type="Proteomes" id="UP000471648"/>
    </source>
</evidence>
<evidence type="ECO:0000313" key="3">
    <source>
        <dbReference type="EMBL" id="NEB67714.1"/>
    </source>
</evidence>
<protein>
    <submittedName>
        <fullName evidence="3">CBS domain-containing protein</fullName>
    </submittedName>
</protein>
<sequence length="68" mass="7488">LDATPRDLPFRVQDMRPIPRVREATPMDDVLTAMRGSRTHLAAVLGADGRLAGLVTMEDVLQELFGRA</sequence>
<reference evidence="3 4" key="1">
    <citation type="submission" date="2020-01" db="EMBL/GenBank/DDBJ databases">
        <title>Insect and environment-associated Actinomycetes.</title>
        <authorList>
            <person name="Currrie C."/>
            <person name="Chevrette M."/>
            <person name="Carlson C."/>
            <person name="Stubbendieck R."/>
            <person name="Wendt-Pienkowski E."/>
        </authorList>
    </citation>
    <scope>NUCLEOTIDE SEQUENCE [LARGE SCALE GENOMIC DNA]</scope>
    <source>
        <strain evidence="3 4">SID14438</strain>
    </source>
</reference>
<dbReference type="PANTHER" id="PTHR43099:SF4">
    <property type="entry name" value="INTEGRAL MEMBRANE PROTEIN"/>
    <property type="match status" value="1"/>
</dbReference>
<dbReference type="Proteomes" id="UP000471648">
    <property type="component" value="Unassembled WGS sequence"/>
</dbReference>
<feature type="non-terminal residue" evidence="3">
    <location>
        <position position="68"/>
    </location>
</feature>
<dbReference type="InterPro" id="IPR046342">
    <property type="entry name" value="CBS_dom_sf"/>
</dbReference>